<dbReference type="Pfam" id="PF05149">
    <property type="entry name" value="Flagellar_rod"/>
    <property type="match status" value="1"/>
</dbReference>
<evidence type="ECO:0008006" key="5">
    <source>
        <dbReference type="Google" id="ProtNLM"/>
    </source>
</evidence>
<feature type="region of interest" description="Disordered" evidence="2">
    <location>
        <begin position="66"/>
        <end position="107"/>
    </location>
</feature>
<dbReference type="GO" id="GO:0005516">
    <property type="term" value="F:calmodulin binding"/>
    <property type="evidence" value="ECO:0007669"/>
    <property type="project" value="InterPro"/>
</dbReference>
<evidence type="ECO:0000256" key="2">
    <source>
        <dbReference type="SAM" id="MobiDB-lite"/>
    </source>
</evidence>
<dbReference type="InterPro" id="IPR053120">
    <property type="entry name" value="PFR_Component"/>
</dbReference>
<dbReference type="EMBL" id="HBJA01110068">
    <property type="protein sequence ID" value="CAE0826696.1"/>
    <property type="molecule type" value="Transcribed_RNA"/>
</dbReference>
<dbReference type="EMBL" id="HBJA01110067">
    <property type="protein sequence ID" value="CAE0826695.1"/>
    <property type="molecule type" value="Transcribed_RNA"/>
</dbReference>
<name>A0A6T2FMJ4_9EUGL</name>
<evidence type="ECO:0000256" key="1">
    <source>
        <dbReference type="SAM" id="Coils"/>
    </source>
</evidence>
<sequence length="782" mass="88879">MATQSSTLERISLANNPSLGFSAARMLLPMIKENKYIVELNVEGTSMAAPTKELIETVLTTNQRFAEENPRAKEQIDETGSLHSSPSIRFSPSKSMMSDSEPPSPRDRAEFIESLELTNDNEEVLAENKARNDELSGAIIPHEKTLRAFYPQLAQYLEAQFEEIGANHASGLENLQSFQAEWKSPNPTSYSLPVAMDDLDLSIQLEELETFWTSTYTPLDQPQRLDVGPILQDMLDKNPSRRRKQKLTEQLTKKLHKQGPEMNVILGIVNGFSELLARDASSLGKLNQMLEDTDAQSMELATKAENLEKAARQLTQEEDIRTAEEKFDECIGTHEEHLDLLMQRLQQILQNGSKNHLVDSFADLTQKAADTHNKLKEYNVEVQEHIDEDIDKLRERAASEKKKMEDDQAMSVVRQKDCNQQIQQNAKAQEELWQTMADNFKELTELANARTKYVDELVKCVEEADVSNEESKAVIEVCEKHEGILKKLKNGTSTFDGVLEELNKFVDRAKGLAAQLIENTSEEADRLADRERERYMREFRTCYMLVGEMTYRKQKRLEELDRMIRSCEFQITFCQETLDPDVKRYRNQLKDLEQVRVQVADSLAHLQLRGDDRANQYLPIEEYLKKQGKEFTSPLVEMNESVVEFRGKALQQRDRFLKRDKEELIEREKKDIDDLATNVKKARQPGANISSLIMPLSQAQTPRDAPSPSPRKLQGKNTPRRPMAAPSLHGGSNVMGPVFSESLNAATTPPREQQSFETAVAAANREAAEGTGFTLDILTPRV</sequence>
<organism evidence="4">
    <name type="scientific">Eutreptiella gymnastica</name>
    <dbReference type="NCBI Taxonomy" id="73025"/>
    <lineage>
        <taxon>Eukaryota</taxon>
        <taxon>Discoba</taxon>
        <taxon>Euglenozoa</taxon>
        <taxon>Euglenida</taxon>
        <taxon>Spirocuta</taxon>
        <taxon>Euglenophyceae</taxon>
        <taxon>Eutreptiales</taxon>
        <taxon>Eutreptiaceae</taxon>
        <taxon>Eutreptiella</taxon>
    </lineage>
</organism>
<dbReference type="AlphaFoldDB" id="A0A6T2FMJ4"/>
<evidence type="ECO:0000313" key="3">
    <source>
        <dbReference type="EMBL" id="CAE0826695.1"/>
    </source>
</evidence>
<reference evidence="4" key="1">
    <citation type="submission" date="2021-01" db="EMBL/GenBank/DDBJ databases">
        <authorList>
            <person name="Corre E."/>
            <person name="Pelletier E."/>
            <person name="Niang G."/>
            <person name="Scheremetjew M."/>
            <person name="Finn R."/>
            <person name="Kale V."/>
            <person name="Holt S."/>
            <person name="Cochrane G."/>
            <person name="Meng A."/>
            <person name="Brown T."/>
            <person name="Cohen L."/>
        </authorList>
    </citation>
    <scope>NUCLEOTIDE SEQUENCE</scope>
    <source>
        <strain evidence="4">CCMP1594</strain>
    </source>
</reference>
<feature type="compositionally biased region" description="Low complexity" evidence="2">
    <location>
        <begin position="81"/>
        <end position="95"/>
    </location>
</feature>
<feature type="region of interest" description="Disordered" evidence="2">
    <location>
        <begin position="686"/>
        <end position="738"/>
    </location>
</feature>
<feature type="compositionally biased region" description="Polar residues" evidence="2">
    <location>
        <begin position="687"/>
        <end position="701"/>
    </location>
</feature>
<proteinExistence type="predicted"/>
<dbReference type="PANTHER" id="PTHR34732">
    <property type="entry name" value="69 KDA PARAFLAGELLAR ROD PROTEIN-RELATED"/>
    <property type="match status" value="1"/>
</dbReference>
<dbReference type="PANTHER" id="PTHR34732:SF4">
    <property type="entry name" value="ROD COMPONENT, PUTATIVE-RELATED"/>
    <property type="match status" value="1"/>
</dbReference>
<protein>
    <recommendedName>
        <fullName evidence="5">Paraflagellar rod protein</fullName>
    </recommendedName>
</protein>
<evidence type="ECO:0000313" key="4">
    <source>
        <dbReference type="EMBL" id="CAE0826696.1"/>
    </source>
</evidence>
<accession>A0A6T2FMJ4</accession>
<feature type="coiled-coil region" evidence="1">
    <location>
        <begin position="290"/>
        <end position="324"/>
    </location>
</feature>
<dbReference type="GO" id="GO:0031514">
    <property type="term" value="C:motile cilium"/>
    <property type="evidence" value="ECO:0007669"/>
    <property type="project" value="InterPro"/>
</dbReference>
<gene>
    <name evidence="3" type="ORF">EGYM00163_LOCUS37952</name>
    <name evidence="4" type="ORF">EGYM00163_LOCUS37953</name>
</gene>
<feature type="coiled-coil region" evidence="1">
    <location>
        <begin position="361"/>
        <end position="410"/>
    </location>
</feature>
<feature type="compositionally biased region" description="Basic and acidic residues" evidence="2">
    <location>
        <begin position="66"/>
        <end position="76"/>
    </location>
</feature>
<keyword evidence="1" id="KW-0175">Coiled coil</keyword>
<dbReference type="InterPro" id="IPR007824">
    <property type="entry name" value="Flagellar_rod"/>
</dbReference>